<keyword evidence="3" id="KW-1185">Reference proteome</keyword>
<keyword evidence="1" id="KW-0472">Membrane</keyword>
<dbReference type="EMBL" id="JAIZAY010000001">
    <property type="protein sequence ID" value="KAJ8050578.1"/>
    <property type="molecule type" value="Genomic_DNA"/>
</dbReference>
<keyword evidence="1" id="KW-0812">Transmembrane</keyword>
<feature type="transmembrane region" description="Helical" evidence="1">
    <location>
        <begin position="488"/>
        <end position="513"/>
    </location>
</feature>
<protein>
    <recommendedName>
        <fullName evidence="4">Ig-like domain-containing protein</fullName>
    </recommendedName>
</protein>
<evidence type="ECO:0000313" key="2">
    <source>
        <dbReference type="EMBL" id="KAJ8050578.1"/>
    </source>
</evidence>
<dbReference type="InterPro" id="IPR036179">
    <property type="entry name" value="Ig-like_dom_sf"/>
</dbReference>
<accession>A0A9Q1HM30</accession>
<comment type="caution">
    <text evidence="2">The sequence shown here is derived from an EMBL/GenBank/DDBJ whole genome shotgun (WGS) entry which is preliminary data.</text>
</comment>
<dbReference type="OrthoDB" id="427518at2759"/>
<evidence type="ECO:0008006" key="4">
    <source>
        <dbReference type="Google" id="ProtNLM"/>
    </source>
</evidence>
<keyword evidence="1" id="KW-1133">Transmembrane helix</keyword>
<reference evidence="2" key="1">
    <citation type="submission" date="2021-10" db="EMBL/GenBank/DDBJ databases">
        <title>Tropical sea cucumber genome reveals ecological adaptation and Cuvierian tubules defense mechanism.</title>
        <authorList>
            <person name="Chen T."/>
        </authorList>
    </citation>
    <scope>NUCLEOTIDE SEQUENCE</scope>
    <source>
        <strain evidence="2">Nanhai2018</strain>
        <tissue evidence="2">Muscle</tissue>
    </source>
</reference>
<proteinExistence type="predicted"/>
<name>A0A9Q1HM30_HOLLE</name>
<evidence type="ECO:0000256" key="1">
    <source>
        <dbReference type="SAM" id="Phobius"/>
    </source>
</evidence>
<dbReference type="AlphaFoldDB" id="A0A9Q1HM30"/>
<sequence length="567" mass="63068">MYAKIMDHSELHDGRNLLALCLLVIFSAGVIDGFTGITCETPQYAEIRTQGVLKCAFPQGFYGVYWYNSSESTEGFPIISLVDDTKSGPGYLSGEYDISSNGSLLINNVTLGHNHCYRTVMLYFENKGGTEVEDVDLIVTASPLQRHPSINLCGGKQVCYKKLEQGLEISCLVNARPPVSLTWSKRTRVGDHNVTYSTFLSTYKDWLTTRVTTTESVDNSVSIFLLVCKEITVPHTLPQSESMVLVEKAVSNISSLTPVKKYFQHNTVGEMECTTETALFLVWRGRAPHDSDFHEISYAVFNKDSTHSEVFRGPEIYGINDEGSLILPNIGIGHEGLYTCVYGDGISDGLASFEVATFVPSFPVVEGCNQHQYCVLEIQLQGFLTCTVNGIRPLVKLEWRLISSNTAATISFHKDEIATTGHTDGTFDVSLTSYYLIKPGFEHRLTIECRISEDIPELPRLKTTLDILFQDVDLRVTSASATTDDNNWLFWVLGAAALILIVTAITASVLWNIKRRKKRSKTKVNEPRVEEISMIGQNEDLSLADKKTGKTERKIHQTVTGSVQSYV</sequence>
<dbReference type="Proteomes" id="UP001152320">
    <property type="component" value="Chromosome 1"/>
</dbReference>
<dbReference type="Gene3D" id="2.60.40.10">
    <property type="entry name" value="Immunoglobulins"/>
    <property type="match status" value="1"/>
</dbReference>
<organism evidence="2 3">
    <name type="scientific">Holothuria leucospilota</name>
    <name type="common">Black long sea cucumber</name>
    <name type="synonym">Mertensiothuria leucospilota</name>
    <dbReference type="NCBI Taxonomy" id="206669"/>
    <lineage>
        <taxon>Eukaryota</taxon>
        <taxon>Metazoa</taxon>
        <taxon>Echinodermata</taxon>
        <taxon>Eleutherozoa</taxon>
        <taxon>Echinozoa</taxon>
        <taxon>Holothuroidea</taxon>
        <taxon>Aspidochirotacea</taxon>
        <taxon>Aspidochirotida</taxon>
        <taxon>Holothuriidae</taxon>
        <taxon>Holothuria</taxon>
    </lineage>
</organism>
<evidence type="ECO:0000313" key="3">
    <source>
        <dbReference type="Proteomes" id="UP001152320"/>
    </source>
</evidence>
<dbReference type="InterPro" id="IPR013783">
    <property type="entry name" value="Ig-like_fold"/>
</dbReference>
<dbReference type="SUPFAM" id="SSF48726">
    <property type="entry name" value="Immunoglobulin"/>
    <property type="match status" value="2"/>
</dbReference>
<gene>
    <name evidence="2" type="ORF">HOLleu_03832</name>
</gene>